<comment type="caution">
    <text evidence="1">The sequence shown here is derived from an EMBL/GenBank/DDBJ whole genome shotgun (WGS) entry which is preliminary data.</text>
</comment>
<gene>
    <name evidence="1" type="ORF">CWATWH0402_4992</name>
</gene>
<evidence type="ECO:0000313" key="2">
    <source>
        <dbReference type="Proteomes" id="UP000018130"/>
    </source>
</evidence>
<protein>
    <submittedName>
        <fullName evidence="1">Uncharacterized protein</fullName>
    </submittedName>
</protein>
<dbReference type="AlphaFoldDB" id="T2JZQ6"/>
<accession>T2JZQ6</accession>
<dbReference type="EMBL" id="CAQN01001234">
    <property type="protein sequence ID" value="CCQ70551.1"/>
    <property type="molecule type" value="Genomic_DNA"/>
</dbReference>
<sequence>MDGSTITNLEGSSLDADGDGIAGGIQTFSFTTVSLEPIPQHHYYWVCTRSRSRQTALYRG</sequence>
<reference evidence="1 2" key="1">
    <citation type="submission" date="2013-01" db="EMBL/GenBank/DDBJ databases">
        <authorList>
            <person name="Bench S."/>
        </authorList>
    </citation>
    <scope>NUCLEOTIDE SEQUENCE [LARGE SCALE GENOMIC DNA]</scope>
    <source>
        <strain evidence="1 2">WH 0402</strain>
    </source>
</reference>
<dbReference type="Proteomes" id="UP000018130">
    <property type="component" value="Unassembled WGS sequence"/>
</dbReference>
<evidence type="ECO:0000313" key="1">
    <source>
        <dbReference type="EMBL" id="CCQ70551.1"/>
    </source>
</evidence>
<name>T2JZQ6_CROWT</name>
<organism evidence="1 2">
    <name type="scientific">Crocosphaera watsonii WH 0402</name>
    <dbReference type="NCBI Taxonomy" id="1284629"/>
    <lineage>
        <taxon>Bacteria</taxon>
        <taxon>Bacillati</taxon>
        <taxon>Cyanobacteriota</taxon>
        <taxon>Cyanophyceae</taxon>
        <taxon>Oscillatoriophycideae</taxon>
        <taxon>Chroococcales</taxon>
        <taxon>Aphanothecaceae</taxon>
        <taxon>Crocosphaera</taxon>
    </lineage>
</organism>
<proteinExistence type="predicted"/>
<reference evidence="1 2" key="2">
    <citation type="submission" date="2013-09" db="EMBL/GenBank/DDBJ databases">
        <title>Whole genome comparison of six Crocosphaera watsonii strains with differing phenotypes.</title>
        <authorList>
            <person name="Bench S.R."/>
            <person name="Heller P."/>
            <person name="Frank I."/>
            <person name="Arciniega M."/>
            <person name="Shilova I.N."/>
            <person name="Zehr J.P."/>
        </authorList>
    </citation>
    <scope>NUCLEOTIDE SEQUENCE [LARGE SCALE GENOMIC DNA]</scope>
    <source>
        <strain evidence="1 2">WH 0402</strain>
    </source>
</reference>